<comment type="caution">
    <text evidence="2">The sequence shown here is derived from an EMBL/GenBank/DDBJ whole genome shotgun (WGS) entry which is preliminary data.</text>
</comment>
<evidence type="ECO:0000256" key="1">
    <source>
        <dbReference type="SAM" id="Phobius"/>
    </source>
</evidence>
<dbReference type="EMBL" id="BAAFJT010000001">
    <property type="protein sequence ID" value="GAB0179089.1"/>
    <property type="molecule type" value="Genomic_DNA"/>
</dbReference>
<evidence type="ECO:0000313" key="3">
    <source>
        <dbReference type="Proteomes" id="UP001623348"/>
    </source>
</evidence>
<keyword evidence="1" id="KW-0472">Membrane</keyword>
<dbReference type="AlphaFoldDB" id="A0ABC9W0E0"/>
<sequence>MKLLRCLRQQTELSGMIMIIQMIIIQMTQISSLLYLDKLLGSDTSAVCGSVDRHVWIPTKLTMDLSSTLLLQL</sequence>
<dbReference type="Proteomes" id="UP001623348">
    <property type="component" value="Unassembled WGS sequence"/>
</dbReference>
<name>A0ABC9W0E0_GRUJA</name>
<feature type="transmembrane region" description="Helical" evidence="1">
    <location>
        <begin position="12"/>
        <end position="36"/>
    </location>
</feature>
<keyword evidence="1" id="KW-0812">Transmembrane</keyword>
<accession>A0ABC9W0E0</accession>
<reference evidence="2 3" key="1">
    <citation type="submission" date="2024-06" db="EMBL/GenBank/DDBJ databases">
        <title>The draft genome of Grus japonensis, version 3.</title>
        <authorList>
            <person name="Nabeshima K."/>
            <person name="Suzuki S."/>
            <person name="Onuma M."/>
        </authorList>
    </citation>
    <scope>NUCLEOTIDE SEQUENCE [LARGE SCALE GENOMIC DNA]</scope>
    <source>
        <strain evidence="2 3">451A</strain>
    </source>
</reference>
<evidence type="ECO:0000313" key="2">
    <source>
        <dbReference type="EMBL" id="GAB0179089.1"/>
    </source>
</evidence>
<keyword evidence="3" id="KW-1185">Reference proteome</keyword>
<gene>
    <name evidence="2" type="ORF">GRJ2_000374200</name>
</gene>
<organism evidence="2 3">
    <name type="scientific">Grus japonensis</name>
    <name type="common">Japanese crane</name>
    <name type="synonym">Red-crowned crane</name>
    <dbReference type="NCBI Taxonomy" id="30415"/>
    <lineage>
        <taxon>Eukaryota</taxon>
        <taxon>Metazoa</taxon>
        <taxon>Chordata</taxon>
        <taxon>Craniata</taxon>
        <taxon>Vertebrata</taxon>
        <taxon>Euteleostomi</taxon>
        <taxon>Archelosauria</taxon>
        <taxon>Archosauria</taxon>
        <taxon>Dinosauria</taxon>
        <taxon>Saurischia</taxon>
        <taxon>Theropoda</taxon>
        <taxon>Coelurosauria</taxon>
        <taxon>Aves</taxon>
        <taxon>Neognathae</taxon>
        <taxon>Neoaves</taxon>
        <taxon>Gruiformes</taxon>
        <taxon>Gruidae</taxon>
        <taxon>Grus</taxon>
    </lineage>
</organism>
<keyword evidence="1" id="KW-1133">Transmembrane helix</keyword>
<proteinExistence type="predicted"/>
<protein>
    <submittedName>
        <fullName evidence="2">Uncharacterized protein</fullName>
    </submittedName>
</protein>